<dbReference type="AlphaFoldDB" id="A0AAV2FGT4"/>
<feature type="compositionally biased region" description="Basic and acidic residues" evidence="1">
    <location>
        <begin position="612"/>
        <end position="628"/>
    </location>
</feature>
<feature type="domain" description="OTU" evidence="3">
    <location>
        <begin position="732"/>
        <end position="843"/>
    </location>
</feature>
<evidence type="ECO:0000313" key="5">
    <source>
        <dbReference type="Proteomes" id="UP001497516"/>
    </source>
</evidence>
<name>A0AAV2FGT4_9ROSI</name>
<keyword evidence="2" id="KW-0812">Transmembrane</keyword>
<sequence length="926" mass="106519">MDYNVELIGDYTDNFLNGVRYDNFEDAVTVTKNIAMSLGFFLTKGSMKPRELSNKRLLGICYMYCDRCSRERKSYKPDPSKESRGNTSSKGSGCMFRIKIKELLVNPNALDGPSFWEIQGVTEQGTGLRREYHNHEKMLYPEGHSQMNQLSQEDKESLRQMRDAGVPPSQQKQTINKQKGDKGHHTQRQMYNLGSKSRKDEMGEMNAVQYVLLAAERENYHTEVMKDDDDVLTHLFFAHPTSIQMLKAWPYVILINSTYKTNAYKWPWVEVVGATPVGKNFNICCALMKDETKESYLWLLQCIQQLLHPRVPSVIVTDHEGGLLATVPVVFPRNPHLLCVWHINTNVQKKCLEIFGKDRMDLVNEAYDQYWCPMLYSWSEQGMLAAFGRFRTRWGNYEPRLLQYIQGVWWQHREKWAVCHTKNMFHLGNTSTNRVESSHSALKTFLHNSRGSMDTVWKGNHRYITNQLGEVRMMLENSRQKTLSASGGTPFTYLRRKVSMQAIILMKEVEEELAARLEKNENSRCACHFSVTHGLRCGCQVMDGRARDIEIYPGDIHIYWRTLSYEHPPNAQEYVPQEEEAKCHLQELVDEAVRRGPEATKKAAKNVFRGLHPAEDNIHEPEVNESRKGRPTKKSTGRTKGWWEKILRGKKKDMKKKSGSTTSGSTKSTSTKSTGTQTDEYPSDDHAAEECDEPEENNKYNCPDTEIPGTSSTHSDYGHMELLPVFIRPLVIAIHDPVPDGHCGFRALSFALYGNQEGFPEVRRRLAEEMREHDWRYAPIFGADINHAIRRIDISTTTPTTEHHWMMGVDLFVFATLFNLAVVMYSCVLYPKPQKYNSTILPVDNIYGETHPRGVIVLHFVQNHWINLSFPADKIPLPPLHAIWLGGHQESVDGWENYFAPFSQMWFDLGGVANNFPSRKKKVPKK</sequence>
<feature type="compositionally biased region" description="Basic and acidic residues" evidence="1">
    <location>
        <begin position="152"/>
        <end position="162"/>
    </location>
</feature>
<feature type="region of interest" description="Disordered" evidence="1">
    <location>
        <begin position="609"/>
        <end position="714"/>
    </location>
</feature>
<dbReference type="InterPro" id="IPR018289">
    <property type="entry name" value="MULE_transposase_dom"/>
</dbReference>
<dbReference type="PANTHER" id="PTHR31569:SF4">
    <property type="entry name" value="SWIM-TYPE DOMAIN-CONTAINING PROTEIN"/>
    <property type="match status" value="1"/>
</dbReference>
<evidence type="ECO:0000256" key="2">
    <source>
        <dbReference type="SAM" id="Phobius"/>
    </source>
</evidence>
<feature type="transmembrane region" description="Helical" evidence="2">
    <location>
        <begin position="805"/>
        <end position="830"/>
    </location>
</feature>
<keyword evidence="5" id="KW-1185">Reference proteome</keyword>
<dbReference type="Proteomes" id="UP001497516">
    <property type="component" value="Chromosome 6"/>
</dbReference>
<protein>
    <recommendedName>
        <fullName evidence="3">OTU domain-containing protein</fullName>
    </recommendedName>
</protein>
<feature type="compositionally biased region" description="Basic and acidic residues" evidence="1">
    <location>
        <begin position="72"/>
        <end position="84"/>
    </location>
</feature>
<dbReference type="Gene3D" id="3.90.70.80">
    <property type="match status" value="1"/>
</dbReference>
<keyword evidence="2" id="KW-1133">Transmembrane helix</keyword>
<feature type="compositionally biased region" description="Low complexity" evidence="1">
    <location>
        <begin position="659"/>
        <end position="676"/>
    </location>
</feature>
<feature type="region of interest" description="Disordered" evidence="1">
    <location>
        <begin position="72"/>
        <end position="91"/>
    </location>
</feature>
<evidence type="ECO:0000313" key="4">
    <source>
        <dbReference type="EMBL" id="CAL1396893.1"/>
    </source>
</evidence>
<accession>A0AAV2FGT4</accession>
<dbReference type="InterPro" id="IPR003323">
    <property type="entry name" value="OTU_dom"/>
</dbReference>
<dbReference type="PANTHER" id="PTHR31569">
    <property type="entry name" value="SWIM-TYPE DOMAIN-CONTAINING PROTEIN"/>
    <property type="match status" value="1"/>
</dbReference>
<dbReference type="CDD" id="cd22744">
    <property type="entry name" value="OTU"/>
    <property type="match status" value="1"/>
</dbReference>
<feature type="compositionally biased region" description="Polar residues" evidence="1">
    <location>
        <begin position="168"/>
        <end position="177"/>
    </location>
</feature>
<organism evidence="4 5">
    <name type="scientific">Linum trigynum</name>
    <dbReference type="NCBI Taxonomy" id="586398"/>
    <lineage>
        <taxon>Eukaryota</taxon>
        <taxon>Viridiplantae</taxon>
        <taxon>Streptophyta</taxon>
        <taxon>Embryophyta</taxon>
        <taxon>Tracheophyta</taxon>
        <taxon>Spermatophyta</taxon>
        <taxon>Magnoliopsida</taxon>
        <taxon>eudicotyledons</taxon>
        <taxon>Gunneridae</taxon>
        <taxon>Pentapetalae</taxon>
        <taxon>rosids</taxon>
        <taxon>fabids</taxon>
        <taxon>Malpighiales</taxon>
        <taxon>Linaceae</taxon>
        <taxon>Linum</taxon>
    </lineage>
</organism>
<dbReference type="EMBL" id="OZ034819">
    <property type="protein sequence ID" value="CAL1396893.1"/>
    <property type="molecule type" value="Genomic_DNA"/>
</dbReference>
<dbReference type="Pfam" id="PF10551">
    <property type="entry name" value="MULE"/>
    <property type="match status" value="1"/>
</dbReference>
<keyword evidence="2" id="KW-0472">Membrane</keyword>
<evidence type="ECO:0000256" key="1">
    <source>
        <dbReference type="SAM" id="MobiDB-lite"/>
    </source>
</evidence>
<dbReference type="PROSITE" id="PS50802">
    <property type="entry name" value="OTU"/>
    <property type="match status" value="1"/>
</dbReference>
<feature type="region of interest" description="Disordered" evidence="1">
    <location>
        <begin position="148"/>
        <end position="188"/>
    </location>
</feature>
<proteinExistence type="predicted"/>
<dbReference type="InterPro" id="IPR052579">
    <property type="entry name" value="Zinc_finger_SWIM"/>
</dbReference>
<gene>
    <name evidence="4" type="ORF">LTRI10_LOCUS37234</name>
</gene>
<evidence type="ECO:0000259" key="3">
    <source>
        <dbReference type="PROSITE" id="PS50802"/>
    </source>
</evidence>
<reference evidence="4 5" key="1">
    <citation type="submission" date="2024-04" db="EMBL/GenBank/DDBJ databases">
        <authorList>
            <person name="Fracassetti M."/>
        </authorList>
    </citation>
    <scope>NUCLEOTIDE SEQUENCE [LARGE SCALE GENOMIC DNA]</scope>
</reference>
<feature type="compositionally biased region" description="Basic residues" evidence="1">
    <location>
        <begin position="648"/>
        <end position="658"/>
    </location>
</feature>